<proteinExistence type="predicted"/>
<accession>A0A8T0QV44</accession>
<feature type="non-terminal residue" evidence="1">
    <location>
        <position position="107"/>
    </location>
</feature>
<name>A0A8T0QV44_PANVG</name>
<gene>
    <name evidence="1" type="ORF">PVAP13_6NG110130</name>
</gene>
<dbReference type="EMBL" id="CM029048">
    <property type="protein sequence ID" value="KAG2576984.1"/>
    <property type="molecule type" value="Genomic_DNA"/>
</dbReference>
<dbReference type="AlphaFoldDB" id="A0A8T0QV44"/>
<organism evidence="1 2">
    <name type="scientific">Panicum virgatum</name>
    <name type="common">Blackwell switchgrass</name>
    <dbReference type="NCBI Taxonomy" id="38727"/>
    <lineage>
        <taxon>Eukaryota</taxon>
        <taxon>Viridiplantae</taxon>
        <taxon>Streptophyta</taxon>
        <taxon>Embryophyta</taxon>
        <taxon>Tracheophyta</taxon>
        <taxon>Spermatophyta</taxon>
        <taxon>Magnoliopsida</taxon>
        <taxon>Liliopsida</taxon>
        <taxon>Poales</taxon>
        <taxon>Poaceae</taxon>
        <taxon>PACMAD clade</taxon>
        <taxon>Panicoideae</taxon>
        <taxon>Panicodae</taxon>
        <taxon>Paniceae</taxon>
        <taxon>Panicinae</taxon>
        <taxon>Panicum</taxon>
        <taxon>Panicum sect. Hiantes</taxon>
    </lineage>
</organism>
<comment type="caution">
    <text evidence="1">The sequence shown here is derived from an EMBL/GenBank/DDBJ whole genome shotgun (WGS) entry which is preliminary data.</text>
</comment>
<reference evidence="1" key="1">
    <citation type="submission" date="2020-05" db="EMBL/GenBank/DDBJ databases">
        <title>WGS assembly of Panicum virgatum.</title>
        <authorList>
            <person name="Lovell J.T."/>
            <person name="Jenkins J."/>
            <person name="Shu S."/>
            <person name="Juenger T.E."/>
            <person name="Schmutz J."/>
        </authorList>
    </citation>
    <scope>NUCLEOTIDE SEQUENCE</scope>
    <source>
        <strain evidence="1">AP13</strain>
    </source>
</reference>
<evidence type="ECO:0000313" key="2">
    <source>
        <dbReference type="Proteomes" id="UP000823388"/>
    </source>
</evidence>
<protein>
    <submittedName>
        <fullName evidence="1">Uncharacterized protein</fullName>
    </submittedName>
</protein>
<evidence type="ECO:0000313" key="1">
    <source>
        <dbReference type="EMBL" id="KAG2576984.1"/>
    </source>
</evidence>
<feature type="non-terminal residue" evidence="1">
    <location>
        <position position="1"/>
    </location>
</feature>
<keyword evidence="2" id="KW-1185">Reference proteome</keyword>
<dbReference type="Proteomes" id="UP000823388">
    <property type="component" value="Chromosome 6N"/>
</dbReference>
<sequence length="107" mass="11566">RRAVFTCAASSTADGKTVGPGSSSAWRVAPSSSSPTSSAMVLGLLFFVLANGWRSFASLGMCPLSTSLLWSASRDFASGRRRRRTALPLPFSACWRSIFFQRLRCVL</sequence>